<comment type="similarity">
    <text evidence="2">Belongs to the methyl-accepting chemotaxis (MCP) protein family.</text>
</comment>
<evidence type="ECO:0000256" key="3">
    <source>
        <dbReference type="PROSITE-ProRule" id="PRU00284"/>
    </source>
</evidence>
<keyword evidence="5" id="KW-1133">Transmembrane helix</keyword>
<feature type="domain" description="Methyl-accepting transducer" evidence="6">
    <location>
        <begin position="352"/>
        <end position="581"/>
    </location>
</feature>
<dbReference type="InterPro" id="IPR004089">
    <property type="entry name" value="MCPsignal_dom"/>
</dbReference>
<dbReference type="Pfam" id="PF17201">
    <property type="entry name" value="Cache_3-Cache_2"/>
    <property type="match status" value="1"/>
</dbReference>
<dbReference type="Pfam" id="PF00672">
    <property type="entry name" value="HAMP"/>
    <property type="match status" value="1"/>
</dbReference>
<dbReference type="PANTHER" id="PTHR43531">
    <property type="entry name" value="PROTEIN ICFG"/>
    <property type="match status" value="1"/>
</dbReference>
<feature type="region of interest" description="Disordered" evidence="4">
    <location>
        <begin position="397"/>
        <end position="416"/>
    </location>
</feature>
<dbReference type="Gene3D" id="6.10.340.10">
    <property type="match status" value="1"/>
</dbReference>
<evidence type="ECO:0000256" key="1">
    <source>
        <dbReference type="ARBA" id="ARBA00022500"/>
    </source>
</evidence>
<evidence type="ECO:0000256" key="4">
    <source>
        <dbReference type="SAM" id="MobiDB-lite"/>
    </source>
</evidence>
<keyword evidence="5" id="KW-0472">Membrane</keyword>
<proteinExistence type="inferred from homology"/>
<keyword evidence="1" id="KW-0145">Chemotaxis</keyword>
<keyword evidence="5" id="KW-0812">Transmembrane</keyword>
<keyword evidence="3" id="KW-0807">Transducer</keyword>
<dbReference type="InterPro" id="IPR003660">
    <property type="entry name" value="HAMP_dom"/>
</dbReference>
<evidence type="ECO:0000313" key="9">
    <source>
        <dbReference type="Proteomes" id="UP001431963"/>
    </source>
</evidence>
<dbReference type="SUPFAM" id="SSF103190">
    <property type="entry name" value="Sensory domain-like"/>
    <property type="match status" value="1"/>
</dbReference>
<dbReference type="PRINTS" id="PR00260">
    <property type="entry name" value="CHEMTRNSDUCR"/>
</dbReference>
<dbReference type="RefSeq" id="WP_335420757.1">
    <property type="nucleotide sequence ID" value="NZ_JBALHR010000002.1"/>
</dbReference>
<dbReference type="Gene3D" id="1.10.287.950">
    <property type="entry name" value="Methyl-accepting chemotaxis protein"/>
    <property type="match status" value="1"/>
</dbReference>
<name>A0ABU8BSE1_9RHOB</name>
<dbReference type="PANTHER" id="PTHR43531:SF11">
    <property type="entry name" value="METHYL-ACCEPTING CHEMOTAXIS PROTEIN 3"/>
    <property type="match status" value="1"/>
</dbReference>
<evidence type="ECO:0000259" key="7">
    <source>
        <dbReference type="PROSITE" id="PS50885"/>
    </source>
</evidence>
<dbReference type="Pfam" id="PF00015">
    <property type="entry name" value="MCPsignal"/>
    <property type="match status" value="1"/>
</dbReference>
<evidence type="ECO:0000313" key="8">
    <source>
        <dbReference type="EMBL" id="MEH7827610.1"/>
    </source>
</evidence>
<dbReference type="SMART" id="SM00283">
    <property type="entry name" value="MA"/>
    <property type="match status" value="1"/>
</dbReference>
<dbReference type="InterPro" id="IPR033462">
    <property type="entry name" value="Cache_3-Cache_2"/>
</dbReference>
<dbReference type="EMBL" id="JBALHR010000002">
    <property type="protein sequence ID" value="MEH7827610.1"/>
    <property type="molecule type" value="Genomic_DNA"/>
</dbReference>
<dbReference type="InterPro" id="IPR029151">
    <property type="entry name" value="Sensor-like_sf"/>
</dbReference>
<protein>
    <submittedName>
        <fullName evidence="8">Methyl-accepting chemotaxis protein</fullName>
    </submittedName>
</protein>
<feature type="domain" description="HAMP" evidence="7">
    <location>
        <begin position="221"/>
        <end position="274"/>
    </location>
</feature>
<dbReference type="InterPro" id="IPR004090">
    <property type="entry name" value="Chemotax_Me-accpt_rcpt"/>
</dbReference>
<comment type="caution">
    <text evidence="8">The sequence shown here is derived from an EMBL/GenBank/DDBJ whole genome shotgun (WGS) entry which is preliminary data.</text>
</comment>
<dbReference type="Proteomes" id="UP001431963">
    <property type="component" value="Unassembled WGS sequence"/>
</dbReference>
<keyword evidence="9" id="KW-1185">Reference proteome</keyword>
<feature type="transmembrane region" description="Helical" evidence="5">
    <location>
        <begin position="198"/>
        <end position="220"/>
    </location>
</feature>
<dbReference type="CDD" id="cd06225">
    <property type="entry name" value="HAMP"/>
    <property type="match status" value="1"/>
</dbReference>
<dbReference type="SMART" id="SM00304">
    <property type="entry name" value="HAMP"/>
    <property type="match status" value="2"/>
</dbReference>
<sequence>MNVFNRLSISARFTAMISVILIIACTGLTVLSKQQQDALINEHARDRISSGLSLLESQIREHTRVVYAEKPEEGYVTNLRWNGNPLLISSEKIDDMHKGSHADLTLMVRDPKTGNFRYQITSMRNEKGKRAIGTILEPESPAHAALIAGVRYEGEIMLMGRAYMAAFEPIRAADGTVLGALFAGFQTESLQAKMWESLMIKLGGALALLMVGIGASALLVRRMTRPILDISAAVDNLAMRDYSVTVPGLTATDEIGRLARAVETLRTQLGEAAHIAELASEAEAAREEKRHEQARVVSELEAALQRLADGTLCEPIDSPAHSPFPADYETLRLSYNLALDRIGGVLANVAAIAQGLRDSSQEIAGASRELSARAETQAATLEQSAAALNELTASVGSTAERAGEAESASVENRDGAESGAGIVRRAVDAMQGIERSSGQITRIIGVIDDIAFQTNLLALNAGVEAARAGEAGRGFAVVASEVRVLARRASESAKEIKTLISDSSQQVEAGSELVRAAGDSLDDIVKRAKEASSIIAEIAVAATEQAGGINELNTGISQLDQVTQQNSAMAEETHAAASTLLKRAEELIIAMAEFRLPAVARREVEMPRNVTPLVPIESRVIDWSAAVGEAVGRRRSAAATVGDSAWHEF</sequence>
<dbReference type="InterPro" id="IPR051310">
    <property type="entry name" value="MCP_chemotaxis"/>
</dbReference>
<reference evidence="8" key="1">
    <citation type="submission" date="2024-02" db="EMBL/GenBank/DDBJ databases">
        <title>Genome sequences of strain Gemmobacter sp. JM10B15.</title>
        <authorList>
            <person name="Zhang M."/>
        </authorList>
    </citation>
    <scope>NUCLEOTIDE SEQUENCE</scope>
    <source>
        <strain evidence="8">JM10B15</strain>
    </source>
</reference>
<dbReference type="PROSITE" id="PS50111">
    <property type="entry name" value="CHEMOTAXIS_TRANSDUC_2"/>
    <property type="match status" value="1"/>
</dbReference>
<feature type="transmembrane region" description="Helical" evidence="5">
    <location>
        <begin position="12"/>
        <end position="31"/>
    </location>
</feature>
<dbReference type="PROSITE" id="PS51257">
    <property type="entry name" value="PROKAR_LIPOPROTEIN"/>
    <property type="match status" value="1"/>
</dbReference>
<dbReference type="SUPFAM" id="SSF58104">
    <property type="entry name" value="Methyl-accepting chemotaxis protein (MCP) signaling domain"/>
    <property type="match status" value="1"/>
</dbReference>
<evidence type="ECO:0000256" key="5">
    <source>
        <dbReference type="SAM" id="Phobius"/>
    </source>
</evidence>
<organism evidence="8 9">
    <name type="scientific">Gemmobacter denitrificans</name>
    <dbReference type="NCBI Taxonomy" id="3123040"/>
    <lineage>
        <taxon>Bacteria</taxon>
        <taxon>Pseudomonadati</taxon>
        <taxon>Pseudomonadota</taxon>
        <taxon>Alphaproteobacteria</taxon>
        <taxon>Rhodobacterales</taxon>
        <taxon>Paracoccaceae</taxon>
        <taxon>Gemmobacter</taxon>
    </lineage>
</organism>
<evidence type="ECO:0000259" key="6">
    <source>
        <dbReference type="PROSITE" id="PS50111"/>
    </source>
</evidence>
<gene>
    <name evidence="8" type="ORF">V6590_05585</name>
</gene>
<dbReference type="PROSITE" id="PS50885">
    <property type="entry name" value="HAMP"/>
    <property type="match status" value="1"/>
</dbReference>
<dbReference type="CDD" id="cd11386">
    <property type="entry name" value="MCP_signal"/>
    <property type="match status" value="1"/>
</dbReference>
<evidence type="ECO:0000256" key="2">
    <source>
        <dbReference type="ARBA" id="ARBA00029447"/>
    </source>
</evidence>
<accession>A0ABU8BSE1</accession>